<dbReference type="EMBL" id="PDCJ01000002">
    <property type="protein sequence ID" value="PEG29850.1"/>
    <property type="molecule type" value="Genomic_DNA"/>
</dbReference>
<sequence>MKNYMVFDIGGSSIKWSVITENGDFKEKGSIKTPDNKEGFFQSLENITNEMKEKFNVEGIAISAPGAVDSVTGIIGGLSAIPYIHGPNFKEILKESTGLNVAIENDANCAALGECWLGAGKENNDMAFIVCGTGIGGAIVKDRKLHVGVHKHGGEFGYCSVSCTFDEEGVKCLSWSKAGSTIQLANNVAKLKGLEEGSLTGLDVFELCEKGDEIALKEVDKYYYTMAVGIYNIQYTYDPEVIILGGAISEREDYVNQINKHMEYLMKNTSLEGTIVPSIKKCKYGNDANKLGALYNYFQSVAK</sequence>
<keyword evidence="3" id="KW-1185">Reference proteome</keyword>
<dbReference type="Pfam" id="PF00480">
    <property type="entry name" value="ROK"/>
    <property type="match status" value="1"/>
</dbReference>
<proteinExistence type="inferred from homology"/>
<evidence type="ECO:0000256" key="1">
    <source>
        <dbReference type="ARBA" id="ARBA00006479"/>
    </source>
</evidence>
<dbReference type="OrthoDB" id="9795247at2"/>
<dbReference type="InterPro" id="IPR043129">
    <property type="entry name" value="ATPase_NBD"/>
</dbReference>
<gene>
    <name evidence="2" type="ORF">CQ394_14455</name>
</gene>
<evidence type="ECO:0000313" key="3">
    <source>
        <dbReference type="Proteomes" id="UP000220840"/>
    </source>
</evidence>
<dbReference type="Gene3D" id="3.30.420.40">
    <property type="match status" value="2"/>
</dbReference>
<dbReference type="CDD" id="cd24152">
    <property type="entry name" value="ASKHA_NBD_ROK-like"/>
    <property type="match status" value="1"/>
</dbReference>
<dbReference type="RefSeq" id="WP_058294015.1">
    <property type="nucleotide sequence ID" value="NZ_CAMRXG010000076.1"/>
</dbReference>
<dbReference type="PANTHER" id="PTHR18964:SF170">
    <property type="entry name" value="SUGAR KINASE"/>
    <property type="match status" value="1"/>
</dbReference>
<dbReference type="STRING" id="137838.GCA_001458595_01121"/>
<dbReference type="PANTHER" id="PTHR18964">
    <property type="entry name" value="ROK (REPRESSOR, ORF, KINASE) FAMILY"/>
    <property type="match status" value="1"/>
</dbReference>
<protein>
    <submittedName>
        <fullName evidence="2">ROK family protein</fullName>
    </submittedName>
</protein>
<comment type="caution">
    <text evidence="2">The sequence shown here is derived from an EMBL/GenBank/DDBJ whole genome shotgun (WGS) entry which is preliminary data.</text>
</comment>
<accession>A0A2A7ME69</accession>
<organism evidence="2 3">
    <name type="scientific">Clostridium neonatale</name>
    <dbReference type="NCBI Taxonomy" id="137838"/>
    <lineage>
        <taxon>Bacteria</taxon>
        <taxon>Bacillati</taxon>
        <taxon>Bacillota</taxon>
        <taxon>Clostridia</taxon>
        <taxon>Eubacteriales</taxon>
        <taxon>Clostridiaceae</taxon>
        <taxon>Clostridium</taxon>
    </lineage>
</organism>
<name>A0A2A7ME69_9CLOT</name>
<dbReference type="InterPro" id="IPR000600">
    <property type="entry name" value="ROK"/>
</dbReference>
<comment type="similarity">
    <text evidence="1">Belongs to the ROK (NagC/XylR) family.</text>
</comment>
<reference evidence="2 3" key="1">
    <citation type="submission" date="2017-10" db="EMBL/GenBank/DDBJ databases">
        <title>Effective Description of Clostridium neonatale sp. nov. linked to necrotizing enterocolitis in neonates and a clarification of species assignable to the genus Clostridium (Prazmowski 1880) emend. Lawson and Rainey 2016.</title>
        <authorList>
            <person name="Bernard K."/>
            <person name="Burdz T."/>
            <person name="Wiebe D."/>
            <person name="Balcewich B."/>
            <person name="Alfa M."/>
            <person name="Bernier A.-M."/>
        </authorList>
    </citation>
    <scope>NUCLEOTIDE SEQUENCE [LARGE SCALE GENOMIC DNA]</scope>
    <source>
        <strain evidence="2 3">LCDC99A005</strain>
    </source>
</reference>
<dbReference type="SUPFAM" id="SSF53067">
    <property type="entry name" value="Actin-like ATPase domain"/>
    <property type="match status" value="1"/>
</dbReference>
<dbReference type="AlphaFoldDB" id="A0A2A7ME69"/>
<evidence type="ECO:0000313" key="2">
    <source>
        <dbReference type="EMBL" id="PEG29850.1"/>
    </source>
</evidence>
<dbReference type="Proteomes" id="UP000220840">
    <property type="component" value="Unassembled WGS sequence"/>
</dbReference>